<evidence type="ECO:0000313" key="3">
    <source>
        <dbReference type="Proteomes" id="UP001301388"/>
    </source>
</evidence>
<dbReference type="Proteomes" id="UP001301388">
    <property type="component" value="Unassembled WGS sequence"/>
</dbReference>
<accession>A0ABU5TGZ3</accession>
<dbReference type="InterPro" id="IPR025668">
    <property type="entry name" value="Tnp_DDE_dom"/>
</dbReference>
<keyword evidence="3" id="KW-1185">Reference proteome</keyword>
<evidence type="ECO:0000259" key="1">
    <source>
        <dbReference type="Pfam" id="PF13612"/>
    </source>
</evidence>
<name>A0ABU5TGZ3_9CYAN</name>
<gene>
    <name evidence="2" type="ORF">VB774_07810</name>
</gene>
<comment type="caution">
    <text evidence="2">The sequence shown here is derived from an EMBL/GenBank/DDBJ whole genome shotgun (WGS) entry which is preliminary data.</text>
</comment>
<sequence length="69" mass="8197">MPQALFGQLLGDRDYIFQKLFEKLYKQGLQMITKRKKNIKNCLVKLIDKILLRKRAIIESVVVNWYNGI</sequence>
<feature type="domain" description="Transposase DDE" evidence="1">
    <location>
        <begin position="3"/>
        <end position="62"/>
    </location>
</feature>
<organism evidence="2 3">
    <name type="scientific">Pseudanabaena galeata UHCC 0370</name>
    <dbReference type="NCBI Taxonomy" id="3110310"/>
    <lineage>
        <taxon>Bacteria</taxon>
        <taxon>Bacillati</taxon>
        <taxon>Cyanobacteriota</taxon>
        <taxon>Cyanophyceae</taxon>
        <taxon>Pseudanabaenales</taxon>
        <taxon>Pseudanabaenaceae</taxon>
        <taxon>Pseudanabaena</taxon>
    </lineage>
</organism>
<protein>
    <submittedName>
        <fullName evidence="2">Transposase</fullName>
    </submittedName>
</protein>
<dbReference type="EMBL" id="JAYGIE010000028">
    <property type="protein sequence ID" value="MEA5477524.1"/>
    <property type="molecule type" value="Genomic_DNA"/>
</dbReference>
<dbReference type="Pfam" id="PF13612">
    <property type="entry name" value="DDE_Tnp_1_3"/>
    <property type="match status" value="1"/>
</dbReference>
<evidence type="ECO:0000313" key="2">
    <source>
        <dbReference type="EMBL" id="MEA5477524.1"/>
    </source>
</evidence>
<reference evidence="2 3" key="1">
    <citation type="submission" date="2023-12" db="EMBL/GenBank/DDBJ databases">
        <title>Baltic Sea Cyanobacteria.</title>
        <authorList>
            <person name="Delbaje E."/>
            <person name="Fewer D.P."/>
            <person name="Shishido T.K."/>
        </authorList>
    </citation>
    <scope>NUCLEOTIDE SEQUENCE [LARGE SCALE GENOMIC DNA]</scope>
    <source>
        <strain evidence="2 3">UHCC 0370</strain>
    </source>
</reference>
<proteinExistence type="predicted"/>